<keyword evidence="2" id="KW-0645">Protease</keyword>
<proteinExistence type="inferred from homology"/>
<dbReference type="InterPro" id="IPR011765">
    <property type="entry name" value="Pept_M16_N"/>
</dbReference>
<dbReference type="SUPFAM" id="SSF63411">
    <property type="entry name" value="LuxS/MPP-like metallohydrolase"/>
    <property type="match status" value="4"/>
</dbReference>
<dbReference type="PANTHER" id="PTHR43690">
    <property type="entry name" value="NARDILYSIN"/>
    <property type="match status" value="1"/>
</dbReference>
<dbReference type="GO" id="GO:0006508">
    <property type="term" value="P:proteolysis"/>
    <property type="evidence" value="ECO:0007669"/>
    <property type="project" value="UniProtKB-KW"/>
</dbReference>
<dbReference type="InterPro" id="IPR050626">
    <property type="entry name" value="Peptidase_M16"/>
</dbReference>
<evidence type="ECO:0000256" key="3">
    <source>
        <dbReference type="ARBA" id="ARBA00022801"/>
    </source>
</evidence>
<dbReference type="Pfam" id="PF05193">
    <property type="entry name" value="Peptidase_M16_C"/>
    <property type="match status" value="2"/>
</dbReference>
<keyword evidence="3" id="KW-0378">Hydrolase</keyword>
<dbReference type="InterPro" id="IPR007863">
    <property type="entry name" value="Peptidase_M16_C"/>
</dbReference>
<dbReference type="GO" id="GO:0046872">
    <property type="term" value="F:metal ion binding"/>
    <property type="evidence" value="ECO:0007669"/>
    <property type="project" value="InterPro"/>
</dbReference>
<feature type="domain" description="Peptidase M16 C-terminal" evidence="7">
    <location>
        <begin position="689"/>
        <end position="869"/>
    </location>
</feature>
<evidence type="ECO:0000313" key="8">
    <source>
        <dbReference type="EMBL" id="GGC94690.1"/>
    </source>
</evidence>
<comment type="caution">
    <text evidence="8">The sequence shown here is derived from an EMBL/GenBank/DDBJ whole genome shotgun (WGS) entry which is preliminary data.</text>
</comment>
<name>A0A916V0L7_9BURK</name>
<organism evidence="8 9">
    <name type="scientific">Undibacterium terreum</name>
    <dbReference type="NCBI Taxonomy" id="1224302"/>
    <lineage>
        <taxon>Bacteria</taxon>
        <taxon>Pseudomonadati</taxon>
        <taxon>Pseudomonadota</taxon>
        <taxon>Betaproteobacteria</taxon>
        <taxon>Burkholderiales</taxon>
        <taxon>Oxalobacteraceae</taxon>
        <taxon>Undibacterium</taxon>
    </lineage>
</organism>
<keyword evidence="4" id="KW-0862">Zinc</keyword>
<accession>A0A916V0L7</accession>
<dbReference type="RefSeq" id="WP_188568639.1">
    <property type="nucleotide sequence ID" value="NZ_BMED01000006.1"/>
</dbReference>
<evidence type="ECO:0000259" key="7">
    <source>
        <dbReference type="Pfam" id="PF05193"/>
    </source>
</evidence>
<evidence type="ECO:0000313" key="9">
    <source>
        <dbReference type="Proteomes" id="UP000637423"/>
    </source>
</evidence>
<protein>
    <submittedName>
        <fullName evidence="8">Peptidase M16</fullName>
    </submittedName>
</protein>
<sequence>MQGSKRFHQCAGIASVHSSTQLQTGNGHTDTVAGLNSVFKIARASVLGVALLASGLAAAQTAPVLPKGVSQITTVEGITEYRLQNGLKILLMPDASKPTTTVNVTYLVGSRHENYGETGMAHLLEHMMFKGAPKHPKITEEFNKRGMRPNGTTSLDRTNYFEIFQAGDDNLKWAIGMEADRMVNSFIAKKDLDSEMTVVRNEYESGENSPFGVLLKRMQSVAYDWHNYGNSTIGNRSDIENVKIENLQAFYHTYYQPDNAVVMIAGKFDVAQTLKWISESFGVLPKPKRSLPVLWTVEPTQDGERSFVVRRKGDIQLVAVAYKMPAGLHPDNDSLSYAADILSDSPNGRLHKQFVESGKAVAIVNIPLGSYAPGLQIIGAVVKKGQPIEPVRDELISAIENFSKTAPTKEEMDRITRKNANATEKLLNDHEKIGVAMSEIIALGDWRYLFQNRDQQASITAEQVSAAAGKYFKRDNRTVGMFLPEDAPQRAEIPAAPSIEEVMKGYKGKASTGEAENFDPSPANIDKRTQRSKIGDINVAILSKHTKGEMVSVALNLHRGDEKSLVGKKWIAALTGSMIGKGTSKYSRAELADEMSKLKMSGGIYSFTTTKSNLAAALQLSAHILKDPSFPESEFTQAREQMIVNLEASRNEPNAVASRALGLYFNRYPKGDIRAAETIDESIAGIKAVTLDDVKAYYKQFYGASNAEMSIVGDVDAAEAGKQIAAAYGNWKSASPYTRLSSRYDDIPAKHETLNTPDKENGFYIAAMNLQLRDDDADYPALYVANYIFGASGLDSRLMLRIRQKDGLSYGGGSGIEAGSVDRVGSFSISAIAAPQNLAKVDAAVNEELARMLKDGFTEQELARAKSGLLQQRLQGRTSDPRLASGWNFNLEHQRTFAWSQALDDKIKALTVEQLNAAVRKTIDPSKLTVFIAGDQSKMKPEAAK</sequence>
<keyword evidence="5" id="KW-0482">Metalloprotease</keyword>
<reference evidence="8" key="2">
    <citation type="submission" date="2020-09" db="EMBL/GenBank/DDBJ databases">
        <authorList>
            <person name="Sun Q."/>
            <person name="Zhou Y."/>
        </authorList>
    </citation>
    <scope>NUCLEOTIDE SEQUENCE</scope>
    <source>
        <strain evidence="8">CGMCC 1.10998</strain>
    </source>
</reference>
<dbReference type="PANTHER" id="PTHR43690:SF17">
    <property type="entry name" value="PROTEIN YHJJ"/>
    <property type="match status" value="1"/>
</dbReference>
<keyword evidence="9" id="KW-1185">Reference proteome</keyword>
<dbReference type="Gene3D" id="3.30.830.10">
    <property type="entry name" value="Metalloenzyme, LuxS/M16 peptidase-like"/>
    <property type="match status" value="4"/>
</dbReference>
<evidence type="ECO:0000256" key="5">
    <source>
        <dbReference type="ARBA" id="ARBA00023049"/>
    </source>
</evidence>
<dbReference type="InterPro" id="IPR011249">
    <property type="entry name" value="Metalloenz_LuxS/M16"/>
</dbReference>
<dbReference type="EMBL" id="BMED01000006">
    <property type="protein sequence ID" value="GGC94690.1"/>
    <property type="molecule type" value="Genomic_DNA"/>
</dbReference>
<comment type="similarity">
    <text evidence="1">Belongs to the peptidase M16 family.</text>
</comment>
<reference evidence="8" key="1">
    <citation type="journal article" date="2014" name="Int. J. Syst. Evol. Microbiol.">
        <title>Complete genome sequence of Corynebacterium casei LMG S-19264T (=DSM 44701T), isolated from a smear-ripened cheese.</title>
        <authorList>
            <consortium name="US DOE Joint Genome Institute (JGI-PGF)"/>
            <person name="Walter F."/>
            <person name="Albersmeier A."/>
            <person name="Kalinowski J."/>
            <person name="Ruckert C."/>
        </authorList>
    </citation>
    <scope>NUCLEOTIDE SEQUENCE</scope>
    <source>
        <strain evidence="8">CGMCC 1.10998</strain>
    </source>
</reference>
<gene>
    <name evidence="8" type="ORF">GCM10011396_47570</name>
</gene>
<evidence type="ECO:0000256" key="1">
    <source>
        <dbReference type="ARBA" id="ARBA00007261"/>
    </source>
</evidence>
<feature type="domain" description="Peptidase M16 N-terminal" evidence="6">
    <location>
        <begin position="90"/>
        <end position="234"/>
    </location>
</feature>
<evidence type="ECO:0000256" key="4">
    <source>
        <dbReference type="ARBA" id="ARBA00022833"/>
    </source>
</evidence>
<dbReference type="Proteomes" id="UP000637423">
    <property type="component" value="Unassembled WGS sequence"/>
</dbReference>
<feature type="domain" description="Peptidase M16 C-terminal" evidence="7">
    <location>
        <begin position="242"/>
        <end position="416"/>
    </location>
</feature>
<dbReference type="AlphaFoldDB" id="A0A916V0L7"/>
<evidence type="ECO:0000256" key="2">
    <source>
        <dbReference type="ARBA" id="ARBA00022670"/>
    </source>
</evidence>
<evidence type="ECO:0000259" key="6">
    <source>
        <dbReference type="Pfam" id="PF00675"/>
    </source>
</evidence>
<dbReference type="Pfam" id="PF00675">
    <property type="entry name" value="Peptidase_M16"/>
    <property type="match status" value="1"/>
</dbReference>
<dbReference type="GO" id="GO:0008237">
    <property type="term" value="F:metallopeptidase activity"/>
    <property type="evidence" value="ECO:0007669"/>
    <property type="project" value="UniProtKB-KW"/>
</dbReference>